<dbReference type="Pfam" id="PF02321">
    <property type="entry name" value="OEP"/>
    <property type="match status" value="2"/>
</dbReference>
<dbReference type="InterPro" id="IPR010131">
    <property type="entry name" value="MdtP/NodT-like"/>
</dbReference>
<evidence type="ECO:0000256" key="2">
    <source>
        <dbReference type="SAM" id="Coils"/>
    </source>
</evidence>
<dbReference type="InterPro" id="IPR003423">
    <property type="entry name" value="OMP_efflux"/>
</dbReference>
<dbReference type="SUPFAM" id="SSF56954">
    <property type="entry name" value="Outer membrane efflux proteins (OEP)"/>
    <property type="match status" value="1"/>
</dbReference>
<protein>
    <recommendedName>
        <fullName evidence="6">TolC family protein</fullName>
    </recommendedName>
</protein>
<feature type="chain" id="PRO_5026844588" description="TolC family protein" evidence="4">
    <location>
        <begin position="26"/>
        <end position="627"/>
    </location>
</feature>
<evidence type="ECO:0008006" key="6">
    <source>
        <dbReference type="Google" id="ProtNLM"/>
    </source>
</evidence>
<feature type="signal peptide" evidence="4">
    <location>
        <begin position="1"/>
        <end position="25"/>
    </location>
</feature>
<reference evidence="5" key="1">
    <citation type="submission" date="2020-02" db="EMBL/GenBank/DDBJ databases">
        <authorList>
            <person name="Meier V. D."/>
        </authorList>
    </citation>
    <scope>NUCLEOTIDE SEQUENCE</scope>
    <source>
        <strain evidence="5">AVDCRST_MAG74</strain>
    </source>
</reference>
<proteinExistence type="inferred from homology"/>
<evidence type="ECO:0000256" key="3">
    <source>
        <dbReference type="SAM" id="MobiDB-lite"/>
    </source>
</evidence>
<feature type="compositionally biased region" description="Low complexity" evidence="3">
    <location>
        <begin position="41"/>
        <end position="50"/>
    </location>
</feature>
<accession>A0A6J4PNN7</accession>
<dbReference type="AlphaFoldDB" id="A0A6J4PNN7"/>
<comment type="similarity">
    <text evidence="1">Belongs to the outer membrane factor (OMF) (TC 1.B.17) family.</text>
</comment>
<name>A0A6J4PNN7_9BACT</name>
<feature type="region of interest" description="Disordered" evidence="3">
    <location>
        <begin position="36"/>
        <end position="65"/>
    </location>
</feature>
<organism evidence="5">
    <name type="scientific">uncultured Pyrinomonadaceae bacterium</name>
    <dbReference type="NCBI Taxonomy" id="2283094"/>
    <lineage>
        <taxon>Bacteria</taxon>
        <taxon>Pseudomonadati</taxon>
        <taxon>Acidobacteriota</taxon>
        <taxon>Blastocatellia</taxon>
        <taxon>Blastocatellales</taxon>
        <taxon>Pyrinomonadaceae</taxon>
        <taxon>environmental samples</taxon>
    </lineage>
</organism>
<dbReference type="PANTHER" id="PTHR30203">
    <property type="entry name" value="OUTER MEMBRANE CATION EFFLUX PROTEIN"/>
    <property type="match status" value="1"/>
</dbReference>
<gene>
    <name evidence="5" type="ORF">AVDCRST_MAG74-2608</name>
</gene>
<keyword evidence="2" id="KW-0175">Coiled coil</keyword>
<evidence type="ECO:0000256" key="1">
    <source>
        <dbReference type="ARBA" id="ARBA00007613"/>
    </source>
</evidence>
<keyword evidence="4" id="KW-0732">Signal</keyword>
<dbReference type="EMBL" id="CADCUR010000243">
    <property type="protein sequence ID" value="CAA9415678.1"/>
    <property type="molecule type" value="Genomic_DNA"/>
</dbReference>
<dbReference type="Gene3D" id="1.20.1600.10">
    <property type="entry name" value="Outer membrane efflux proteins (OEP)"/>
    <property type="match status" value="1"/>
</dbReference>
<feature type="coiled-coil region" evidence="2">
    <location>
        <begin position="275"/>
        <end position="343"/>
    </location>
</feature>
<evidence type="ECO:0000313" key="5">
    <source>
        <dbReference type="EMBL" id="CAA9415678.1"/>
    </source>
</evidence>
<sequence>MIFDIIRLRTTFISFFRIVFITATAALLTTDVRAQVPAPSPTATPTVETSPKPENPQPPVEDAQKVQPENLQGVPAVAPNYESNDVTLPELGRVGVDLMNQRPLTLREAITLALENNKDIEVTRQNVRISEFDLRAADGVYQPRFLAQTFYERSVTPTASFFGGGANGEITQSGLTSNVQLQGSEPRFGGNYEVLFNNSRVNSTNLFNTLNPSFTSNLSFQYAQPIFRGRRFDQNRRQIEIAKRNLSLTDTQFRQRSIEIIVNVQRAYWDLTYTLRNLQVQRDSVKDAKDQLEHNRRLVEEGQLAPSDIIASETQVANFEQNVYAALDEVNRAENNLKNLIAENKSDALWSSSIVPVDPVDLDAPPTTLPEALGAALGNRPELELNEVQRDINQIDQRFFREQTKPQIDLVATYNLAGLAGTPSDGVNPFTSNDTTRERINEVIARLNQTTPTLPPIQPVPPAPTQTVSSNLTGGNFSSITDIFANRYPTFRVGVQINLPFESRTARAQLGRSLVEGERIQTQRQQLEQTIQVEVRNALQSVRTSEARLRSAAISRENSERQYESEQRKLDAGQSDVYKVLERQTALTTARSSELRAQTELNKSIADLQRATGNSLKANNVEARLRK</sequence>
<dbReference type="GO" id="GO:0015562">
    <property type="term" value="F:efflux transmembrane transporter activity"/>
    <property type="evidence" value="ECO:0007669"/>
    <property type="project" value="InterPro"/>
</dbReference>
<evidence type="ECO:0000256" key="4">
    <source>
        <dbReference type="SAM" id="SignalP"/>
    </source>
</evidence>